<feature type="coiled-coil region" evidence="1">
    <location>
        <begin position="1"/>
        <end position="28"/>
    </location>
</feature>
<name>A0A017SWD8_9BACT</name>
<evidence type="ECO:0000313" key="3">
    <source>
        <dbReference type="Proteomes" id="UP000019678"/>
    </source>
</evidence>
<comment type="caution">
    <text evidence="2">The sequence shown here is derived from an EMBL/GenBank/DDBJ whole genome shotgun (WGS) entry which is preliminary data.</text>
</comment>
<evidence type="ECO:0000256" key="1">
    <source>
        <dbReference type="SAM" id="Coils"/>
    </source>
</evidence>
<accession>A0A017SWD8</accession>
<dbReference type="STRING" id="1192034.CAP_8878"/>
<dbReference type="RefSeq" id="WP_044250228.1">
    <property type="nucleotide sequence ID" value="NZ_ASRX01000094.1"/>
</dbReference>
<reference evidence="2 3" key="1">
    <citation type="submission" date="2013-05" db="EMBL/GenBank/DDBJ databases">
        <title>Genome assembly of Chondromyces apiculatus DSM 436.</title>
        <authorList>
            <person name="Sharma G."/>
            <person name="Khatri I."/>
            <person name="Kaur C."/>
            <person name="Mayilraj S."/>
            <person name="Subramanian S."/>
        </authorList>
    </citation>
    <scope>NUCLEOTIDE SEQUENCE [LARGE SCALE GENOMIC DNA]</scope>
    <source>
        <strain evidence="2 3">DSM 436</strain>
    </source>
</reference>
<gene>
    <name evidence="2" type="ORF">CAP_8878</name>
</gene>
<sequence length="98" mass="11255">MSRYRSEVHSLRARIRELTEQLEARDRAEGVGDHASTGFGRGMYHVGRLLGGAWRKVQQWRQGSVSSKTEAARLRLRMTALERALLERPSAPPPRWEE</sequence>
<proteinExistence type="predicted"/>
<organism evidence="2 3">
    <name type="scientific">Chondromyces apiculatus DSM 436</name>
    <dbReference type="NCBI Taxonomy" id="1192034"/>
    <lineage>
        <taxon>Bacteria</taxon>
        <taxon>Pseudomonadati</taxon>
        <taxon>Myxococcota</taxon>
        <taxon>Polyangia</taxon>
        <taxon>Polyangiales</taxon>
        <taxon>Polyangiaceae</taxon>
        <taxon>Chondromyces</taxon>
    </lineage>
</organism>
<dbReference type="Proteomes" id="UP000019678">
    <property type="component" value="Unassembled WGS sequence"/>
</dbReference>
<keyword evidence="1" id="KW-0175">Coiled coil</keyword>
<dbReference type="AlphaFoldDB" id="A0A017SWD8"/>
<dbReference type="OrthoDB" id="9976999at2"/>
<dbReference type="EMBL" id="ASRX01000094">
    <property type="protein sequence ID" value="EYF00930.1"/>
    <property type="molecule type" value="Genomic_DNA"/>
</dbReference>
<keyword evidence="3" id="KW-1185">Reference proteome</keyword>
<evidence type="ECO:0000313" key="2">
    <source>
        <dbReference type="EMBL" id="EYF00930.1"/>
    </source>
</evidence>
<protein>
    <submittedName>
        <fullName evidence="2">Uncharacterized protein</fullName>
    </submittedName>
</protein>